<dbReference type="EMBL" id="RZTZ01000025">
    <property type="protein sequence ID" value="RVT56571.1"/>
    <property type="molecule type" value="Genomic_DNA"/>
</dbReference>
<feature type="transmembrane region" description="Helical" evidence="12">
    <location>
        <begin position="63"/>
        <end position="82"/>
    </location>
</feature>
<protein>
    <submittedName>
        <fullName evidence="14">Sodium:proton antiporter</fullName>
    </submittedName>
</protein>
<dbReference type="RefSeq" id="WP_127742783.1">
    <property type="nucleotide sequence ID" value="NZ_CAJCKN010000138.1"/>
</dbReference>
<dbReference type="GO" id="GO:0051453">
    <property type="term" value="P:regulation of intracellular pH"/>
    <property type="evidence" value="ECO:0007669"/>
    <property type="project" value="TreeGrafter"/>
</dbReference>
<keyword evidence="3" id="KW-0813">Transport</keyword>
<dbReference type="AlphaFoldDB" id="A0A437K3A2"/>
<dbReference type="GO" id="GO:0098719">
    <property type="term" value="P:sodium ion import across plasma membrane"/>
    <property type="evidence" value="ECO:0007669"/>
    <property type="project" value="TreeGrafter"/>
</dbReference>
<evidence type="ECO:0000256" key="7">
    <source>
        <dbReference type="ARBA" id="ARBA00022989"/>
    </source>
</evidence>
<keyword evidence="6 12" id="KW-0812">Transmembrane</keyword>
<keyword evidence="5" id="KW-1003">Cell membrane</keyword>
<comment type="similarity">
    <text evidence="2">Belongs to the monovalent cation:proton antiporter 1 (CPA1) transporter (TC 2.A.36) family.</text>
</comment>
<evidence type="ECO:0000256" key="4">
    <source>
        <dbReference type="ARBA" id="ARBA00022449"/>
    </source>
</evidence>
<dbReference type="PANTHER" id="PTHR10110">
    <property type="entry name" value="SODIUM/HYDROGEN EXCHANGER"/>
    <property type="match status" value="1"/>
</dbReference>
<evidence type="ECO:0000259" key="13">
    <source>
        <dbReference type="Pfam" id="PF00999"/>
    </source>
</evidence>
<evidence type="ECO:0000313" key="15">
    <source>
        <dbReference type="Proteomes" id="UP000288024"/>
    </source>
</evidence>
<evidence type="ECO:0000256" key="11">
    <source>
        <dbReference type="ARBA" id="ARBA00023201"/>
    </source>
</evidence>
<evidence type="ECO:0000256" key="3">
    <source>
        <dbReference type="ARBA" id="ARBA00022448"/>
    </source>
</evidence>
<dbReference type="InterPro" id="IPR018422">
    <property type="entry name" value="Cation/H_exchanger_CPA1"/>
</dbReference>
<feature type="transmembrane region" description="Helical" evidence="12">
    <location>
        <begin position="163"/>
        <end position="183"/>
    </location>
</feature>
<keyword evidence="4" id="KW-0050">Antiport</keyword>
<feature type="transmembrane region" description="Helical" evidence="12">
    <location>
        <begin position="250"/>
        <end position="267"/>
    </location>
</feature>
<feature type="transmembrane region" description="Helical" evidence="12">
    <location>
        <begin position="195"/>
        <end position="216"/>
    </location>
</feature>
<keyword evidence="8" id="KW-0915">Sodium</keyword>
<organism evidence="14 15">
    <name type="scientific">Niallia taxi</name>
    <dbReference type="NCBI Taxonomy" id="2499688"/>
    <lineage>
        <taxon>Bacteria</taxon>
        <taxon>Bacillati</taxon>
        <taxon>Bacillota</taxon>
        <taxon>Bacilli</taxon>
        <taxon>Bacillales</taxon>
        <taxon>Bacillaceae</taxon>
        <taxon>Niallia</taxon>
    </lineage>
</organism>
<accession>A0A437K3A2</accession>
<dbReference type="InterPro" id="IPR006153">
    <property type="entry name" value="Cation/H_exchanger_TM"/>
</dbReference>
<feature type="domain" description="Cation/H+ exchanger transmembrane" evidence="13">
    <location>
        <begin position="17"/>
        <end position="398"/>
    </location>
</feature>
<keyword evidence="7 12" id="KW-1133">Transmembrane helix</keyword>
<dbReference type="GO" id="GO:0015385">
    <property type="term" value="F:sodium:proton antiporter activity"/>
    <property type="evidence" value="ECO:0007669"/>
    <property type="project" value="InterPro"/>
</dbReference>
<reference evidence="14 15" key="1">
    <citation type="submission" date="2019-01" db="EMBL/GenBank/DDBJ databases">
        <title>Bacillus sp. M5HDSG1-1, whole genome shotgun sequence.</title>
        <authorList>
            <person name="Tuo L."/>
        </authorList>
    </citation>
    <scope>NUCLEOTIDE SEQUENCE [LARGE SCALE GENOMIC DNA]</scope>
    <source>
        <strain evidence="14 15">M5HDSG1-1</strain>
    </source>
</reference>
<dbReference type="GO" id="GO:0015386">
    <property type="term" value="F:potassium:proton antiporter activity"/>
    <property type="evidence" value="ECO:0007669"/>
    <property type="project" value="TreeGrafter"/>
</dbReference>
<evidence type="ECO:0000256" key="9">
    <source>
        <dbReference type="ARBA" id="ARBA00023065"/>
    </source>
</evidence>
<name>A0A437K3A2_9BACI</name>
<proteinExistence type="inferred from homology"/>
<keyword evidence="11" id="KW-0739">Sodium transport</keyword>
<evidence type="ECO:0000256" key="2">
    <source>
        <dbReference type="ARBA" id="ARBA00007367"/>
    </source>
</evidence>
<dbReference type="Pfam" id="PF00999">
    <property type="entry name" value="Na_H_Exchanger"/>
    <property type="match status" value="1"/>
</dbReference>
<dbReference type="Proteomes" id="UP000288024">
    <property type="component" value="Unassembled WGS sequence"/>
</dbReference>
<feature type="transmembrane region" description="Helical" evidence="12">
    <location>
        <begin position="374"/>
        <end position="397"/>
    </location>
</feature>
<comment type="caution">
    <text evidence="14">The sequence shown here is derived from an EMBL/GenBank/DDBJ whole genome shotgun (WGS) entry which is preliminary data.</text>
</comment>
<keyword evidence="9" id="KW-0406">Ion transport</keyword>
<feature type="transmembrane region" description="Helical" evidence="12">
    <location>
        <begin position="32"/>
        <end position="51"/>
    </location>
</feature>
<feature type="transmembrane region" description="Helical" evidence="12">
    <location>
        <begin position="345"/>
        <end position="362"/>
    </location>
</feature>
<evidence type="ECO:0000256" key="8">
    <source>
        <dbReference type="ARBA" id="ARBA00023053"/>
    </source>
</evidence>
<comment type="subcellular location">
    <subcellularLocation>
        <location evidence="1">Cell membrane</location>
        <topology evidence="1">Multi-pass membrane protein</topology>
    </subcellularLocation>
</comment>
<feature type="transmembrane region" description="Helical" evidence="12">
    <location>
        <begin position="311"/>
        <end position="333"/>
    </location>
</feature>
<keyword evidence="15" id="KW-1185">Reference proteome</keyword>
<evidence type="ECO:0000256" key="5">
    <source>
        <dbReference type="ARBA" id="ARBA00022475"/>
    </source>
</evidence>
<feature type="transmembrane region" description="Helical" evidence="12">
    <location>
        <begin position="228"/>
        <end position="244"/>
    </location>
</feature>
<evidence type="ECO:0000256" key="10">
    <source>
        <dbReference type="ARBA" id="ARBA00023136"/>
    </source>
</evidence>
<evidence type="ECO:0000256" key="6">
    <source>
        <dbReference type="ARBA" id="ARBA00022692"/>
    </source>
</evidence>
<dbReference type="GO" id="GO:0005886">
    <property type="term" value="C:plasma membrane"/>
    <property type="evidence" value="ECO:0007669"/>
    <property type="project" value="UniProtKB-SubCell"/>
</dbReference>
<dbReference type="PANTHER" id="PTHR10110:SF195">
    <property type="entry name" value="NA(+)_H(+) ANTIPORTER NHAS2"/>
    <property type="match status" value="1"/>
</dbReference>
<feature type="transmembrane region" description="Helical" evidence="12">
    <location>
        <begin position="94"/>
        <end position="113"/>
    </location>
</feature>
<feature type="transmembrane region" description="Helical" evidence="12">
    <location>
        <begin position="279"/>
        <end position="299"/>
    </location>
</feature>
<sequence>MHEFNEIFIQILILLTISLTVIALTKLVNRPYSISLVLIGLILGLTEIPFLEEAERFIVQSEVFQIIIISLFLPILLGDASLKLSFSQLRREKGAVLALALGGTLLSFLLIGIGVNYLIGLSVVVAFTFASLMSATDPISVISIFKTLGVPKKLVTIIEGESLFNDGVAVVLFQISSLYLLSYLEMGWMGLTEGILLFLKFSIGGIIIGGIAGFIFSQIIRAYDDFPLEIAFSIVMIFGSYFIAEHFRVSGVIAVVVAGLIFGNYGAKVGMSNKTKVNIDSFFDTITFFANSLIFLMIGLEIKNINFTHKWGYIILAIVIVLLSRTIALYISLSVIKGFSEKYKAILNWGGLKGSLSIALALSLPRTFEEREEILILTFSVVLFSLLIQGLTITPLINKLKIKEKEGKLG</sequence>
<evidence type="ECO:0000313" key="14">
    <source>
        <dbReference type="EMBL" id="RVT56571.1"/>
    </source>
</evidence>
<evidence type="ECO:0000256" key="12">
    <source>
        <dbReference type="SAM" id="Phobius"/>
    </source>
</evidence>
<feature type="transmembrane region" description="Helical" evidence="12">
    <location>
        <begin position="7"/>
        <end position="25"/>
    </location>
</feature>
<evidence type="ECO:0000256" key="1">
    <source>
        <dbReference type="ARBA" id="ARBA00004651"/>
    </source>
</evidence>
<dbReference type="GeneID" id="87620589"/>
<feature type="transmembrane region" description="Helical" evidence="12">
    <location>
        <begin position="119"/>
        <end position="142"/>
    </location>
</feature>
<dbReference type="Gene3D" id="6.10.140.1330">
    <property type="match status" value="1"/>
</dbReference>
<keyword evidence="10 12" id="KW-0472">Membrane</keyword>
<gene>
    <name evidence="14" type="ORF">EM808_27165</name>
</gene>